<dbReference type="GO" id="GO:0016787">
    <property type="term" value="F:hydrolase activity"/>
    <property type="evidence" value="ECO:0007669"/>
    <property type="project" value="UniProtKB-KW"/>
</dbReference>
<evidence type="ECO:0000313" key="3">
    <source>
        <dbReference type="Proteomes" id="UP001256673"/>
    </source>
</evidence>
<dbReference type="Pfam" id="PF00756">
    <property type="entry name" value="Esterase"/>
    <property type="match status" value="1"/>
</dbReference>
<comment type="caution">
    <text evidence="2">The sequence shown here is derived from an EMBL/GenBank/DDBJ whole genome shotgun (WGS) entry which is preliminary data.</text>
</comment>
<keyword evidence="1" id="KW-0812">Transmembrane</keyword>
<keyword evidence="1" id="KW-0472">Membrane</keyword>
<feature type="transmembrane region" description="Helical" evidence="1">
    <location>
        <begin position="38"/>
        <end position="59"/>
    </location>
</feature>
<evidence type="ECO:0000313" key="2">
    <source>
        <dbReference type="EMBL" id="MDU0325357.1"/>
    </source>
</evidence>
<dbReference type="Gene3D" id="3.40.50.1820">
    <property type="entry name" value="alpha/beta hydrolase"/>
    <property type="match status" value="1"/>
</dbReference>
<proteinExistence type="predicted"/>
<dbReference type="Proteomes" id="UP001256673">
    <property type="component" value="Unassembled WGS sequence"/>
</dbReference>
<protein>
    <submittedName>
        <fullName evidence="2">Alpha/beta hydrolase-fold protein</fullName>
    </submittedName>
</protein>
<dbReference type="SUPFAM" id="SSF53474">
    <property type="entry name" value="alpha/beta-Hydrolases"/>
    <property type="match status" value="1"/>
</dbReference>
<dbReference type="InterPro" id="IPR050583">
    <property type="entry name" value="Mycobacterial_A85_antigen"/>
</dbReference>
<keyword evidence="3" id="KW-1185">Reference proteome</keyword>
<keyword evidence="2" id="KW-0378">Hydrolase</keyword>
<reference evidence="2 3" key="1">
    <citation type="submission" date="2023-09" db="EMBL/GenBank/DDBJ databases">
        <title>Microbacterium fusihabitans sp. nov., Microbacterium phycihabitans sp. nov., and Microbacterium cervinum sp. nov., isolated from dried seaweeds of beach.</title>
        <authorList>
            <person name="Lee S.D."/>
        </authorList>
    </citation>
    <scope>NUCLEOTIDE SEQUENCE [LARGE SCALE GENOMIC DNA]</scope>
    <source>
        <strain evidence="2 3">KSW2-21</strain>
    </source>
</reference>
<feature type="transmembrane region" description="Helical" evidence="1">
    <location>
        <begin position="71"/>
        <end position="93"/>
    </location>
</feature>
<accession>A0ABU3RR32</accession>
<name>A0ABU3RR32_9MICO</name>
<organism evidence="2 3">
    <name type="scientific">Microbacterium algihabitans</name>
    <dbReference type="NCBI Taxonomy" id="3075992"/>
    <lineage>
        <taxon>Bacteria</taxon>
        <taxon>Bacillati</taxon>
        <taxon>Actinomycetota</taxon>
        <taxon>Actinomycetes</taxon>
        <taxon>Micrococcales</taxon>
        <taxon>Microbacteriaceae</taxon>
        <taxon>Microbacterium</taxon>
    </lineage>
</organism>
<gene>
    <name evidence="2" type="ORF">RWH43_01185</name>
</gene>
<keyword evidence="1" id="KW-1133">Transmembrane helix</keyword>
<sequence>MNRFVLSFELIDSPLLAVCAILTGLGVVAIVLWAPRRLVATGAIGLGAAVAMYIAAHVLESMGVFEGPLPVGAASRAAVAVGAAAVGVVGICRRPWARRIIGIVTVIASLLAGALGVNAAYGVTHNIAAILGVQALDPASLPPRDDAAGDPATLYERWQPPADMPTMSSVSALTGSTKIPTGQFAARDASLYLPPAARVANPPALPLLVFMMGQPGSPDPSALAKALDAFAAQHGGLAPIAVVVDQLSAPEKDPACADSATYGAVETYINKMVPQWAASNLNIVQDHRYWTIGGFSNGGACAAYYGAKYPDIWGQVLDVSGNEFPGSEHPSQTTTDVYKGDANAFQASKPSVIMAAAPAGTYTGHTAVFTWGGADTTFGPGQQANSEAARAAGFTVLTYVVDGAGHTGEALDKGLAWAIPALAPALGLAAPPAS</sequence>
<dbReference type="PANTHER" id="PTHR48098:SF1">
    <property type="entry name" value="DIACYLGLYCEROL ACYLTRANSFERASE_MYCOLYLTRANSFERASE AG85A"/>
    <property type="match status" value="1"/>
</dbReference>
<dbReference type="PANTHER" id="PTHR48098">
    <property type="entry name" value="ENTEROCHELIN ESTERASE-RELATED"/>
    <property type="match status" value="1"/>
</dbReference>
<dbReference type="EMBL" id="JAWDIU010000001">
    <property type="protein sequence ID" value="MDU0325357.1"/>
    <property type="molecule type" value="Genomic_DNA"/>
</dbReference>
<feature type="transmembrane region" description="Helical" evidence="1">
    <location>
        <begin position="100"/>
        <end position="121"/>
    </location>
</feature>
<feature type="transmembrane region" description="Helical" evidence="1">
    <location>
        <begin position="15"/>
        <end position="33"/>
    </location>
</feature>
<dbReference type="InterPro" id="IPR000801">
    <property type="entry name" value="Esterase-like"/>
</dbReference>
<dbReference type="RefSeq" id="WP_154096005.1">
    <property type="nucleotide sequence ID" value="NZ_JAWDIU010000001.1"/>
</dbReference>
<dbReference type="InterPro" id="IPR029058">
    <property type="entry name" value="AB_hydrolase_fold"/>
</dbReference>
<evidence type="ECO:0000256" key="1">
    <source>
        <dbReference type="SAM" id="Phobius"/>
    </source>
</evidence>